<name>A0A0D2L4Q8_HYPSF</name>
<accession>A0A0D2L4Q8</accession>
<evidence type="ECO:0000313" key="2">
    <source>
        <dbReference type="EMBL" id="KJA21832.1"/>
    </source>
</evidence>
<dbReference type="EMBL" id="KN817555">
    <property type="protein sequence ID" value="KJA21832.1"/>
    <property type="molecule type" value="Genomic_DNA"/>
</dbReference>
<protein>
    <submittedName>
        <fullName evidence="2">Uncharacterized protein</fullName>
    </submittedName>
</protein>
<evidence type="ECO:0000256" key="1">
    <source>
        <dbReference type="SAM" id="MobiDB-lite"/>
    </source>
</evidence>
<organism evidence="2 3">
    <name type="scientific">Hypholoma sublateritium (strain FD-334 SS-4)</name>
    <dbReference type="NCBI Taxonomy" id="945553"/>
    <lineage>
        <taxon>Eukaryota</taxon>
        <taxon>Fungi</taxon>
        <taxon>Dikarya</taxon>
        <taxon>Basidiomycota</taxon>
        <taxon>Agaricomycotina</taxon>
        <taxon>Agaricomycetes</taxon>
        <taxon>Agaricomycetidae</taxon>
        <taxon>Agaricales</taxon>
        <taxon>Agaricineae</taxon>
        <taxon>Strophariaceae</taxon>
        <taxon>Hypholoma</taxon>
    </lineage>
</organism>
<evidence type="ECO:0000313" key="3">
    <source>
        <dbReference type="Proteomes" id="UP000054270"/>
    </source>
</evidence>
<dbReference type="AlphaFoldDB" id="A0A0D2L4Q8"/>
<keyword evidence="3" id="KW-1185">Reference proteome</keyword>
<reference evidence="3" key="1">
    <citation type="submission" date="2014-04" db="EMBL/GenBank/DDBJ databases">
        <title>Evolutionary Origins and Diversification of the Mycorrhizal Mutualists.</title>
        <authorList>
            <consortium name="DOE Joint Genome Institute"/>
            <consortium name="Mycorrhizal Genomics Consortium"/>
            <person name="Kohler A."/>
            <person name="Kuo A."/>
            <person name="Nagy L.G."/>
            <person name="Floudas D."/>
            <person name="Copeland A."/>
            <person name="Barry K.W."/>
            <person name="Cichocki N."/>
            <person name="Veneault-Fourrey C."/>
            <person name="LaButti K."/>
            <person name="Lindquist E.A."/>
            <person name="Lipzen A."/>
            <person name="Lundell T."/>
            <person name="Morin E."/>
            <person name="Murat C."/>
            <person name="Riley R."/>
            <person name="Ohm R."/>
            <person name="Sun H."/>
            <person name="Tunlid A."/>
            <person name="Henrissat B."/>
            <person name="Grigoriev I.V."/>
            <person name="Hibbett D.S."/>
            <person name="Martin F."/>
        </authorList>
    </citation>
    <scope>NUCLEOTIDE SEQUENCE [LARGE SCALE GENOMIC DNA]</scope>
    <source>
        <strain evidence="3">FD-334 SS-4</strain>
    </source>
</reference>
<feature type="region of interest" description="Disordered" evidence="1">
    <location>
        <begin position="139"/>
        <end position="158"/>
    </location>
</feature>
<gene>
    <name evidence="2" type="ORF">HYPSUDRAFT_202727</name>
</gene>
<sequence length="202" mass="20766">MPISGVARVRASRVPLGSAPFPPLIVSAHRHTRRDSPDARRRRVSAASDGDGAFVHPSARLTGQARGAVPSCAPLSLTHTHTEARTMPISRYGLASPRGSAASPMSITGHPSNQPCGAFNSTPCILPLLGGCPASPRARAHVKQPDPDPADAYTPHTGCGEVKMPTSGARGCVSAFPIPLRAPLFPLAPGESAPSAPTPCAL</sequence>
<proteinExistence type="predicted"/>
<feature type="region of interest" description="Disordered" evidence="1">
    <location>
        <begin position="20"/>
        <end position="56"/>
    </location>
</feature>
<dbReference type="Proteomes" id="UP000054270">
    <property type="component" value="Unassembled WGS sequence"/>
</dbReference>